<dbReference type="InterPro" id="IPR008271">
    <property type="entry name" value="Ser/Thr_kinase_AS"/>
</dbReference>
<accession>A0A3M2M2R9</accession>
<dbReference type="SUPFAM" id="SSF56112">
    <property type="entry name" value="Protein kinase-like (PK-like)"/>
    <property type="match status" value="1"/>
</dbReference>
<dbReference type="GO" id="GO:0005524">
    <property type="term" value="F:ATP binding"/>
    <property type="evidence" value="ECO:0007669"/>
    <property type="project" value="UniProtKB-KW"/>
</dbReference>
<keyword evidence="5 11" id="KW-0418">Kinase</keyword>
<name>A0A3M2M2R9_9ACTN</name>
<feature type="compositionally biased region" description="Basic and acidic residues" evidence="9">
    <location>
        <begin position="297"/>
        <end position="308"/>
    </location>
</feature>
<feature type="domain" description="Protein kinase" evidence="10">
    <location>
        <begin position="9"/>
        <end position="324"/>
    </location>
</feature>
<dbReference type="InterPro" id="IPR011009">
    <property type="entry name" value="Kinase-like_dom_sf"/>
</dbReference>
<keyword evidence="4" id="KW-0547">Nucleotide-binding</keyword>
<dbReference type="PANTHER" id="PTHR24361:SF433">
    <property type="entry name" value="PROTEIN KINASE DOMAIN-CONTAINING PROTEIN"/>
    <property type="match status" value="1"/>
</dbReference>
<organism evidence="11 12">
    <name type="scientific">Actinomadura harenae</name>
    <dbReference type="NCBI Taxonomy" id="2483351"/>
    <lineage>
        <taxon>Bacteria</taxon>
        <taxon>Bacillati</taxon>
        <taxon>Actinomycetota</taxon>
        <taxon>Actinomycetes</taxon>
        <taxon>Streptosporangiales</taxon>
        <taxon>Thermomonosporaceae</taxon>
        <taxon>Actinomadura</taxon>
    </lineage>
</organism>
<keyword evidence="2 11" id="KW-0723">Serine/threonine-protein kinase</keyword>
<dbReference type="PANTHER" id="PTHR24361">
    <property type="entry name" value="MITOGEN-ACTIVATED KINASE KINASE KINASE"/>
    <property type="match status" value="1"/>
</dbReference>
<sequence>MDAWRVPGYTELKVLGEGGQGRVVLARHDGTGRPAAIKYLSARHTADARFRETFRQEAELLSRLRSPYVAQLFGLVEADGGVAIVMEAVDGASLRALLAERGALPPEGALALLKGSLLGLAAAHENGIVHRDYKPANVVVRADGLSKLIDFGIAVDAGASGPSGTPVYMAPEQWRAEPASPATDVYAATCVFVECVAGRRRGGRGRGRWRRGGVRHVASRQEEAPAARPDRHPPGRAERAAVGAARRRDVGGGRPGRDRLRAQGPGGRHDAERRPARPARPALDGGEVPPRRAAGRLHRDGPPDDPAARAEAAQRPVRRRRPGAGRDGLGPGAGGHRRPRHRDGVRASGRPVQDAVARAVVRAVPEGSRAPAGASLVPPRARRARHHRQAADQRRGRGRAHPVRDPGVLPGRRARLFGRVREPGRGRPVRRGRQSPETAGHGGRPVSGDVRAAHALSRARTRPGTPNAPAGRTRPGRHAHAPTCAC</sequence>
<dbReference type="CDD" id="cd14014">
    <property type="entry name" value="STKc_PknB_like"/>
    <property type="match status" value="1"/>
</dbReference>
<dbReference type="InterPro" id="IPR053235">
    <property type="entry name" value="Ser_Thr_kinase"/>
</dbReference>
<evidence type="ECO:0000313" key="11">
    <source>
        <dbReference type="EMBL" id="RMI43856.1"/>
    </source>
</evidence>
<dbReference type="EC" id="2.7.11.1" evidence="1"/>
<evidence type="ECO:0000259" key="10">
    <source>
        <dbReference type="PROSITE" id="PS50011"/>
    </source>
</evidence>
<dbReference type="GO" id="GO:0004674">
    <property type="term" value="F:protein serine/threonine kinase activity"/>
    <property type="evidence" value="ECO:0007669"/>
    <property type="project" value="UniProtKB-KW"/>
</dbReference>
<evidence type="ECO:0000256" key="5">
    <source>
        <dbReference type="ARBA" id="ARBA00022777"/>
    </source>
</evidence>
<gene>
    <name evidence="11" type="ORF">EBO15_15340</name>
</gene>
<reference evidence="11 12" key="1">
    <citation type="submission" date="2018-10" db="EMBL/GenBank/DDBJ databases">
        <title>Isolation from soil.</title>
        <authorList>
            <person name="Hu J."/>
        </authorList>
    </citation>
    <scope>NUCLEOTIDE SEQUENCE [LARGE SCALE GENOMIC DNA]</scope>
    <source>
        <strain evidence="11 12">NEAU-Ht49</strain>
    </source>
</reference>
<feature type="compositionally biased region" description="Basic and acidic residues" evidence="9">
    <location>
        <begin position="246"/>
        <end position="275"/>
    </location>
</feature>
<feature type="compositionally biased region" description="Basic residues" evidence="9">
    <location>
        <begin position="201"/>
        <end position="218"/>
    </location>
</feature>
<dbReference type="Pfam" id="PF00069">
    <property type="entry name" value="Pkinase"/>
    <property type="match status" value="1"/>
</dbReference>
<dbReference type="Proteomes" id="UP000282674">
    <property type="component" value="Unassembled WGS sequence"/>
</dbReference>
<feature type="region of interest" description="Disordered" evidence="9">
    <location>
        <begin position="201"/>
        <end position="486"/>
    </location>
</feature>
<dbReference type="OrthoDB" id="4716121at2"/>
<dbReference type="EMBL" id="RFFG01000023">
    <property type="protein sequence ID" value="RMI43856.1"/>
    <property type="molecule type" value="Genomic_DNA"/>
</dbReference>
<comment type="caution">
    <text evidence="11">The sequence shown here is derived from an EMBL/GenBank/DDBJ whole genome shotgun (WGS) entry which is preliminary data.</text>
</comment>
<evidence type="ECO:0000256" key="3">
    <source>
        <dbReference type="ARBA" id="ARBA00022679"/>
    </source>
</evidence>
<dbReference type="PROSITE" id="PS50011">
    <property type="entry name" value="PROTEIN_KINASE_DOM"/>
    <property type="match status" value="1"/>
</dbReference>
<evidence type="ECO:0000256" key="8">
    <source>
        <dbReference type="ARBA" id="ARBA00048679"/>
    </source>
</evidence>
<keyword evidence="6" id="KW-0067">ATP-binding</keyword>
<feature type="compositionally biased region" description="Gly residues" evidence="9">
    <location>
        <begin position="325"/>
        <end position="334"/>
    </location>
</feature>
<dbReference type="AlphaFoldDB" id="A0A3M2M2R9"/>
<comment type="catalytic activity">
    <reaction evidence="7">
        <text>L-threonyl-[protein] + ATP = O-phospho-L-threonyl-[protein] + ADP + H(+)</text>
        <dbReference type="Rhea" id="RHEA:46608"/>
        <dbReference type="Rhea" id="RHEA-COMP:11060"/>
        <dbReference type="Rhea" id="RHEA-COMP:11605"/>
        <dbReference type="ChEBI" id="CHEBI:15378"/>
        <dbReference type="ChEBI" id="CHEBI:30013"/>
        <dbReference type="ChEBI" id="CHEBI:30616"/>
        <dbReference type="ChEBI" id="CHEBI:61977"/>
        <dbReference type="ChEBI" id="CHEBI:456216"/>
        <dbReference type="EC" id="2.7.11.1"/>
    </reaction>
</comment>
<dbReference type="PROSITE" id="PS00108">
    <property type="entry name" value="PROTEIN_KINASE_ST"/>
    <property type="match status" value="1"/>
</dbReference>
<feature type="compositionally biased region" description="Basic and acidic residues" evidence="9">
    <location>
        <begin position="219"/>
        <end position="239"/>
    </location>
</feature>
<feature type="compositionally biased region" description="Low complexity" evidence="9">
    <location>
        <begin position="355"/>
        <end position="364"/>
    </location>
</feature>
<proteinExistence type="predicted"/>
<keyword evidence="3" id="KW-0808">Transferase</keyword>
<dbReference type="InterPro" id="IPR000719">
    <property type="entry name" value="Prot_kinase_dom"/>
</dbReference>
<keyword evidence="12" id="KW-1185">Reference proteome</keyword>
<evidence type="ECO:0000256" key="6">
    <source>
        <dbReference type="ARBA" id="ARBA00022840"/>
    </source>
</evidence>
<dbReference type="GO" id="GO:0005737">
    <property type="term" value="C:cytoplasm"/>
    <property type="evidence" value="ECO:0007669"/>
    <property type="project" value="TreeGrafter"/>
</dbReference>
<dbReference type="Gene3D" id="1.10.510.10">
    <property type="entry name" value="Transferase(Phosphotransferase) domain 1"/>
    <property type="match status" value="1"/>
</dbReference>
<evidence type="ECO:0000256" key="4">
    <source>
        <dbReference type="ARBA" id="ARBA00022741"/>
    </source>
</evidence>
<protein>
    <recommendedName>
        <fullName evidence="1">non-specific serine/threonine protein kinase</fullName>
        <ecNumber evidence="1">2.7.11.1</ecNumber>
    </recommendedName>
</protein>
<evidence type="ECO:0000256" key="1">
    <source>
        <dbReference type="ARBA" id="ARBA00012513"/>
    </source>
</evidence>
<evidence type="ECO:0000313" key="12">
    <source>
        <dbReference type="Proteomes" id="UP000282674"/>
    </source>
</evidence>
<comment type="catalytic activity">
    <reaction evidence="8">
        <text>L-seryl-[protein] + ATP = O-phospho-L-seryl-[protein] + ADP + H(+)</text>
        <dbReference type="Rhea" id="RHEA:17989"/>
        <dbReference type="Rhea" id="RHEA-COMP:9863"/>
        <dbReference type="Rhea" id="RHEA-COMP:11604"/>
        <dbReference type="ChEBI" id="CHEBI:15378"/>
        <dbReference type="ChEBI" id="CHEBI:29999"/>
        <dbReference type="ChEBI" id="CHEBI:30616"/>
        <dbReference type="ChEBI" id="CHEBI:83421"/>
        <dbReference type="ChEBI" id="CHEBI:456216"/>
        <dbReference type="EC" id="2.7.11.1"/>
    </reaction>
</comment>
<evidence type="ECO:0000256" key="7">
    <source>
        <dbReference type="ARBA" id="ARBA00047899"/>
    </source>
</evidence>
<evidence type="ECO:0000256" key="9">
    <source>
        <dbReference type="SAM" id="MobiDB-lite"/>
    </source>
</evidence>
<evidence type="ECO:0000256" key="2">
    <source>
        <dbReference type="ARBA" id="ARBA00022527"/>
    </source>
</evidence>